<keyword evidence="9" id="KW-0675">Receptor</keyword>
<evidence type="ECO:0000259" key="7">
    <source>
        <dbReference type="Pfam" id="PF00520"/>
    </source>
</evidence>
<dbReference type="InterPro" id="IPR005821">
    <property type="entry name" value="Ion_trans_dom"/>
</dbReference>
<protein>
    <submittedName>
        <fullName evidence="9">Transient receptor potential cation channel subfamily M member 1</fullName>
    </submittedName>
</protein>
<feature type="domain" description="Ion transport" evidence="7">
    <location>
        <begin position="504"/>
        <end position="653"/>
    </location>
</feature>
<feature type="transmembrane region" description="Helical" evidence="6">
    <location>
        <begin position="593"/>
        <end position="611"/>
    </location>
</feature>
<keyword evidence="2 6" id="KW-0812">Transmembrane</keyword>
<feature type="transmembrane region" description="Helical" evidence="6">
    <location>
        <begin position="563"/>
        <end position="581"/>
    </location>
</feature>
<feature type="domain" description="TRPM-like" evidence="8">
    <location>
        <begin position="241"/>
        <end position="387"/>
    </location>
</feature>
<feature type="transmembrane region" description="Helical" evidence="6">
    <location>
        <begin position="631"/>
        <end position="648"/>
    </location>
</feature>
<keyword evidence="3 6" id="KW-1133">Transmembrane helix</keyword>
<evidence type="ECO:0000313" key="9">
    <source>
        <dbReference type="EMBL" id="KAK1874846.1"/>
    </source>
</evidence>
<dbReference type="GO" id="GO:0005886">
    <property type="term" value="C:plasma membrane"/>
    <property type="evidence" value="ECO:0007669"/>
    <property type="project" value="TreeGrafter"/>
</dbReference>
<evidence type="ECO:0000256" key="4">
    <source>
        <dbReference type="ARBA" id="ARBA00023136"/>
    </source>
</evidence>
<evidence type="ECO:0000256" key="1">
    <source>
        <dbReference type="ARBA" id="ARBA00004141"/>
    </source>
</evidence>
<evidence type="ECO:0000256" key="3">
    <source>
        <dbReference type="ARBA" id="ARBA00022989"/>
    </source>
</evidence>
<feature type="domain" description="TRPM-like" evidence="8">
    <location>
        <begin position="1"/>
        <end position="96"/>
    </location>
</feature>
<organism evidence="9 10">
    <name type="scientific">Dissostichus eleginoides</name>
    <name type="common">Patagonian toothfish</name>
    <name type="synonym">Dissostichus amissus</name>
    <dbReference type="NCBI Taxonomy" id="100907"/>
    <lineage>
        <taxon>Eukaryota</taxon>
        <taxon>Metazoa</taxon>
        <taxon>Chordata</taxon>
        <taxon>Craniata</taxon>
        <taxon>Vertebrata</taxon>
        <taxon>Euteleostomi</taxon>
        <taxon>Actinopterygii</taxon>
        <taxon>Neopterygii</taxon>
        <taxon>Teleostei</taxon>
        <taxon>Neoteleostei</taxon>
        <taxon>Acanthomorphata</taxon>
        <taxon>Eupercaria</taxon>
        <taxon>Perciformes</taxon>
        <taxon>Notothenioidei</taxon>
        <taxon>Nototheniidae</taxon>
        <taxon>Dissostichus</taxon>
    </lineage>
</organism>
<accession>A0AAD9B186</accession>
<dbReference type="AlphaFoldDB" id="A0AAD9B186"/>
<reference evidence="9" key="1">
    <citation type="submission" date="2023-04" db="EMBL/GenBank/DDBJ databases">
        <title>Chromosome-level genome of Chaenocephalus aceratus.</title>
        <authorList>
            <person name="Park H."/>
        </authorList>
    </citation>
    <scope>NUCLEOTIDE SEQUENCE</scope>
    <source>
        <strain evidence="9">DE</strain>
        <tissue evidence="9">Muscle</tissue>
    </source>
</reference>
<dbReference type="InterPro" id="IPR050927">
    <property type="entry name" value="TRPM"/>
</dbReference>
<dbReference type="Pfam" id="PF00520">
    <property type="entry name" value="Ion_trans"/>
    <property type="match status" value="1"/>
</dbReference>
<comment type="caution">
    <text evidence="9">The sequence shown here is derived from an EMBL/GenBank/DDBJ whole genome shotgun (WGS) entry which is preliminary data.</text>
</comment>
<dbReference type="EMBL" id="JASDAP010000488">
    <property type="protein sequence ID" value="KAK1874846.1"/>
    <property type="molecule type" value="Genomic_DNA"/>
</dbReference>
<proteinExistence type="predicted"/>
<feature type="transmembrane region" description="Helical" evidence="6">
    <location>
        <begin position="177"/>
        <end position="199"/>
    </location>
</feature>
<evidence type="ECO:0000256" key="5">
    <source>
        <dbReference type="SAM" id="MobiDB-lite"/>
    </source>
</evidence>
<evidence type="ECO:0000259" key="8">
    <source>
        <dbReference type="Pfam" id="PF25508"/>
    </source>
</evidence>
<comment type="subcellular location">
    <subcellularLocation>
        <location evidence="1">Membrane</location>
        <topology evidence="1">Multi-pass membrane protein</topology>
    </subcellularLocation>
</comment>
<dbReference type="PANTHER" id="PTHR13800:SF13">
    <property type="entry name" value="TRANSIENT RECEPTOR POTENTIAL CATION CHANNEL SUBFAMILY M MEMBER 1"/>
    <property type="match status" value="1"/>
</dbReference>
<sequence length="681" mass="78643">MMDALVLDRVDFVKLLIENGVNIHHFLTIPRLEELYNTYVHVLKLGPANTLHFVVRDVKKGNLPPDYQITLIDIGLVLELLMGGAYRCNYTRKSFRTLYNNLYGLKRPKALKLLGWRLVLPGSVVLYSLVLCSLVLCSLVLYSLVLCSLILCSLVLYSLVLYWFFSPWFFTPWFCSPWFFAPLFCAPWFSLVLCSLVLYSLVLCSLVLPGSVLPGSVLVLYPLVLSHVALDSDMLSRRTTSHEQRAKGKEQEEGGRGGHRRGRPELSRFQYPFHELMVWAVLMKRQKMALFLWQRGEEAMAKALVACKLYKAMAHESSQSELVDDIFQDLENNSKEFGQLAYELLDQSYKHDEQVAMKLLTYELKNWSNSTCLKLAVAAKHRDFIAHTCSQMLLTDMWMGCLRMGKSNSLEVILGLVFPPLILLMKFRLGEESSFHSSRENDEGKNKDDDKSSKDAASNVDATSKKGDEEEDQKKKRKTPIGKKIYEFYNAPFTKFWFNTLSYLVYLALYNYIILVKMERWPSLQEWIVISYIITLGLEKVRQILMSEPGKLKQKINVWMEDYWNITDMAAIAVFLLGLLLRLQSEPSMGYGRVIYCVDIIFWYIRVLDIFGVNKYLGPYVMMIGKMMIDMLYFVVIMLVVLMSFGVAKQAILHPDEEPTWRLHRPVCDGNQPSVWRQLVR</sequence>
<feature type="region of interest" description="Disordered" evidence="5">
    <location>
        <begin position="237"/>
        <end position="264"/>
    </location>
</feature>
<feature type="compositionally biased region" description="Basic and acidic residues" evidence="5">
    <location>
        <begin position="237"/>
        <end position="256"/>
    </location>
</feature>
<feature type="transmembrane region" description="Helical" evidence="6">
    <location>
        <begin position="142"/>
        <end position="165"/>
    </location>
</feature>
<feature type="transmembrane region" description="Helical" evidence="6">
    <location>
        <begin position="114"/>
        <end position="136"/>
    </location>
</feature>
<dbReference type="GO" id="GO:0005262">
    <property type="term" value="F:calcium channel activity"/>
    <property type="evidence" value="ECO:0007669"/>
    <property type="project" value="TreeGrafter"/>
</dbReference>
<dbReference type="Pfam" id="PF25508">
    <property type="entry name" value="TRPM2"/>
    <property type="match status" value="2"/>
</dbReference>
<feature type="compositionally biased region" description="Basic and acidic residues" evidence="5">
    <location>
        <begin position="436"/>
        <end position="454"/>
    </location>
</feature>
<feature type="transmembrane region" description="Helical" evidence="6">
    <location>
        <begin position="496"/>
        <end position="515"/>
    </location>
</feature>
<evidence type="ECO:0000313" key="10">
    <source>
        <dbReference type="Proteomes" id="UP001228049"/>
    </source>
</evidence>
<evidence type="ECO:0000256" key="2">
    <source>
        <dbReference type="ARBA" id="ARBA00022692"/>
    </source>
</evidence>
<feature type="region of interest" description="Disordered" evidence="5">
    <location>
        <begin position="436"/>
        <end position="476"/>
    </location>
</feature>
<dbReference type="InterPro" id="IPR057366">
    <property type="entry name" value="TRPM-like"/>
</dbReference>
<dbReference type="PANTHER" id="PTHR13800">
    <property type="entry name" value="TRANSIENT RECEPTOR POTENTIAL CATION CHANNEL, SUBFAMILY M, MEMBER 6"/>
    <property type="match status" value="1"/>
</dbReference>
<evidence type="ECO:0000256" key="6">
    <source>
        <dbReference type="SAM" id="Phobius"/>
    </source>
</evidence>
<name>A0AAD9B186_DISEL</name>
<keyword evidence="10" id="KW-1185">Reference proteome</keyword>
<gene>
    <name evidence="9" type="ORF">KUDE01_006593</name>
</gene>
<keyword evidence="4 6" id="KW-0472">Membrane</keyword>
<feature type="transmembrane region" description="Helical" evidence="6">
    <location>
        <begin position="211"/>
        <end position="230"/>
    </location>
</feature>
<feature type="compositionally biased region" description="Basic and acidic residues" evidence="5">
    <location>
        <begin position="463"/>
        <end position="474"/>
    </location>
</feature>
<dbReference type="Proteomes" id="UP001228049">
    <property type="component" value="Unassembled WGS sequence"/>
</dbReference>